<dbReference type="KEGG" id="afr:AFE_0537"/>
<dbReference type="InterPro" id="IPR036938">
    <property type="entry name" value="PAP2/HPO_sf"/>
</dbReference>
<dbReference type="PaxDb" id="243159-AFE_0537"/>
<protein>
    <submittedName>
        <fullName evidence="3">PAP2 family protein</fullName>
    </submittedName>
</protein>
<evidence type="ECO:0000313" key="3">
    <source>
        <dbReference type="EMBL" id="ACK79243.1"/>
    </source>
</evidence>
<feature type="transmembrane region" description="Helical" evidence="1">
    <location>
        <begin position="240"/>
        <end position="258"/>
    </location>
</feature>
<proteinExistence type="predicted"/>
<keyword evidence="1" id="KW-1133">Transmembrane helix</keyword>
<dbReference type="SUPFAM" id="SSF48317">
    <property type="entry name" value="Acid phosphatase/Vanadium-dependent haloperoxidase"/>
    <property type="match status" value="1"/>
</dbReference>
<organism evidence="3 4">
    <name type="scientific">Acidithiobacillus ferrooxidans (strain ATCC 23270 / DSM 14882 / CIP 104768 / NCIMB 8455)</name>
    <name type="common">Ferrobacillus ferrooxidans (strain ATCC 23270)</name>
    <dbReference type="NCBI Taxonomy" id="243159"/>
    <lineage>
        <taxon>Bacteria</taxon>
        <taxon>Pseudomonadati</taxon>
        <taxon>Pseudomonadota</taxon>
        <taxon>Acidithiobacillia</taxon>
        <taxon>Acidithiobacillales</taxon>
        <taxon>Acidithiobacillaceae</taxon>
        <taxon>Acidithiobacillus</taxon>
    </lineage>
</organism>
<evidence type="ECO:0000259" key="2">
    <source>
        <dbReference type="SMART" id="SM00014"/>
    </source>
</evidence>
<dbReference type="STRING" id="243159.AFE_0537"/>
<dbReference type="AlphaFoldDB" id="B7J556"/>
<evidence type="ECO:0000256" key="1">
    <source>
        <dbReference type="SAM" id="Phobius"/>
    </source>
</evidence>
<feature type="transmembrane region" description="Helical" evidence="1">
    <location>
        <begin position="215"/>
        <end position="233"/>
    </location>
</feature>
<dbReference type="Proteomes" id="UP000001362">
    <property type="component" value="Chromosome"/>
</dbReference>
<gene>
    <name evidence="3" type="ordered locus">AFE_0537</name>
</gene>
<keyword evidence="1" id="KW-0812">Transmembrane</keyword>
<sequence length="293" mass="32837">MRWNSFSARVSSGCWRTCISPFRAAGFLAFEQRSRGGCSRRGIAGSGSDILVPRVSTNPGNEPISPGEEALNENNRERPWYRQAAEVIPRHVYLKFVGTTTFISIFFVAYFYLLKDPAYPVTVMPRIWLDHLIGFQPLSLPFYLSLWFYVSLPPALLATRRELVDYAMSIGGTCLVGLIIFYFWPTAVPVAHIDWALYPDVDFLKNMDASGNACPSLHVATAVFSGIWLHYLLRRFGAPLWIVLCNWIWCAGIVYSTLALRQHVAVDVLAGLALGGLAASLSLRKSQSRDVFY</sequence>
<dbReference type="Gene3D" id="1.20.144.10">
    <property type="entry name" value="Phosphatidic acid phosphatase type 2/haloperoxidase"/>
    <property type="match status" value="1"/>
</dbReference>
<dbReference type="Pfam" id="PF01569">
    <property type="entry name" value="PAP2"/>
    <property type="match status" value="1"/>
</dbReference>
<keyword evidence="1" id="KW-0472">Membrane</keyword>
<dbReference type="eggNOG" id="COG0671">
    <property type="taxonomic scope" value="Bacteria"/>
</dbReference>
<accession>B7J556</accession>
<evidence type="ECO:0000313" key="4">
    <source>
        <dbReference type="Proteomes" id="UP000001362"/>
    </source>
</evidence>
<feature type="transmembrane region" description="Helical" evidence="1">
    <location>
        <begin position="264"/>
        <end position="283"/>
    </location>
</feature>
<keyword evidence="4" id="KW-1185">Reference proteome</keyword>
<dbReference type="HOGENOM" id="CLU_082646_0_0_6"/>
<feature type="domain" description="Phosphatidic acid phosphatase type 2/haloperoxidase" evidence="2">
    <location>
        <begin position="163"/>
        <end position="283"/>
    </location>
</feature>
<feature type="transmembrane region" description="Helical" evidence="1">
    <location>
        <begin position="164"/>
        <end position="184"/>
    </location>
</feature>
<feature type="transmembrane region" description="Helical" evidence="1">
    <location>
        <begin position="133"/>
        <end position="152"/>
    </location>
</feature>
<name>B7J556_ACIF2</name>
<dbReference type="EMBL" id="CP001219">
    <property type="protein sequence ID" value="ACK79243.1"/>
    <property type="molecule type" value="Genomic_DNA"/>
</dbReference>
<dbReference type="InterPro" id="IPR000326">
    <property type="entry name" value="PAP2/HPO"/>
</dbReference>
<feature type="transmembrane region" description="Helical" evidence="1">
    <location>
        <begin position="92"/>
        <end position="113"/>
    </location>
</feature>
<reference evidence="3 4" key="1">
    <citation type="journal article" date="2008" name="BMC Genomics">
        <title>Acidithiobacillus ferrooxidans metabolism: from genome sequence to industrial applications.</title>
        <authorList>
            <person name="Valdes J."/>
            <person name="Pedroso I."/>
            <person name="Quatrini R."/>
            <person name="Dodson R.J."/>
            <person name="Tettelin H."/>
            <person name="Blake R.II."/>
            <person name="Eisen J.A."/>
            <person name="Holmes D.S."/>
        </authorList>
    </citation>
    <scope>NUCLEOTIDE SEQUENCE [LARGE SCALE GENOMIC DNA]</scope>
    <source>
        <strain evidence="4">ATCC 23270 / DSM 14882 / CIP 104768 / NCIMB 8455</strain>
    </source>
</reference>
<dbReference type="SMART" id="SM00014">
    <property type="entry name" value="acidPPc"/>
    <property type="match status" value="1"/>
</dbReference>